<accession>A0ABQ3INL0</accession>
<dbReference type="EMBL" id="BNAH01000005">
    <property type="protein sequence ID" value="GHE87581.1"/>
    <property type="molecule type" value="Genomic_DNA"/>
</dbReference>
<evidence type="ECO:0000313" key="3">
    <source>
        <dbReference type="Proteomes" id="UP000626370"/>
    </source>
</evidence>
<protein>
    <recommendedName>
        <fullName evidence="4">DUF4488 domain-containing protein</fullName>
    </recommendedName>
</protein>
<feature type="chain" id="PRO_5046735774" description="DUF4488 domain-containing protein" evidence="1">
    <location>
        <begin position="19"/>
        <end position="134"/>
    </location>
</feature>
<keyword evidence="3" id="KW-1185">Reference proteome</keyword>
<name>A0ABQ3INL0_9GAMM</name>
<evidence type="ECO:0008006" key="4">
    <source>
        <dbReference type="Google" id="ProtNLM"/>
    </source>
</evidence>
<feature type="signal peptide" evidence="1">
    <location>
        <begin position="1"/>
        <end position="18"/>
    </location>
</feature>
<organism evidence="2 3">
    <name type="scientific">Thalassotalea profundi</name>
    <dbReference type="NCBI Taxonomy" id="2036687"/>
    <lineage>
        <taxon>Bacteria</taxon>
        <taxon>Pseudomonadati</taxon>
        <taxon>Pseudomonadota</taxon>
        <taxon>Gammaproteobacteria</taxon>
        <taxon>Alteromonadales</taxon>
        <taxon>Colwelliaceae</taxon>
        <taxon>Thalassotalea</taxon>
    </lineage>
</organism>
<proteinExistence type="predicted"/>
<evidence type="ECO:0000313" key="2">
    <source>
        <dbReference type="EMBL" id="GHE87581.1"/>
    </source>
</evidence>
<gene>
    <name evidence="2" type="ORF">GCM10011501_16350</name>
</gene>
<keyword evidence="1" id="KW-0732">Signal</keyword>
<dbReference type="Proteomes" id="UP000626370">
    <property type="component" value="Unassembled WGS sequence"/>
</dbReference>
<dbReference type="RefSeq" id="WP_189377768.1">
    <property type="nucleotide sequence ID" value="NZ_BNAH01000005.1"/>
</dbReference>
<comment type="caution">
    <text evidence="2">The sequence shown here is derived from an EMBL/GenBank/DDBJ whole genome shotgun (WGS) entry which is preliminary data.</text>
</comment>
<evidence type="ECO:0000256" key="1">
    <source>
        <dbReference type="SAM" id="SignalP"/>
    </source>
</evidence>
<reference evidence="3" key="1">
    <citation type="journal article" date="2019" name="Int. J. Syst. Evol. Microbiol.">
        <title>The Global Catalogue of Microorganisms (GCM) 10K type strain sequencing project: providing services to taxonomists for standard genome sequencing and annotation.</title>
        <authorList>
            <consortium name="The Broad Institute Genomics Platform"/>
            <consortium name="The Broad Institute Genome Sequencing Center for Infectious Disease"/>
            <person name="Wu L."/>
            <person name="Ma J."/>
        </authorList>
    </citation>
    <scope>NUCLEOTIDE SEQUENCE [LARGE SCALE GENOMIC DNA]</scope>
    <source>
        <strain evidence="3">CGMCC 1.15922</strain>
    </source>
</reference>
<sequence>MYKYLSLLFIFISITCFASNNPFLGTWQLVSGEYLNDKQVMISYDSLGLSSQKIINEQHFSFVSMANGKFWAAGTGTYTYNEKEYFESPKMASYPLESGGVYTFKYKIQDNLWHNERWHNNIRVEYEIWQKVVK</sequence>